<evidence type="ECO:0000256" key="3">
    <source>
        <dbReference type="ARBA" id="ARBA00022692"/>
    </source>
</evidence>
<evidence type="ECO:0000259" key="7">
    <source>
        <dbReference type="PROSITE" id="PS50850"/>
    </source>
</evidence>
<keyword evidence="3 6" id="KW-0812">Transmembrane</keyword>
<evidence type="ECO:0000256" key="2">
    <source>
        <dbReference type="ARBA" id="ARBA00022448"/>
    </source>
</evidence>
<evidence type="ECO:0000313" key="8">
    <source>
        <dbReference type="EMBL" id="AKS09353.1"/>
    </source>
</evidence>
<feature type="transmembrane region" description="Helical" evidence="6">
    <location>
        <begin position="203"/>
        <end position="223"/>
    </location>
</feature>
<organism evidence="8 9">
    <name type="scientific">Pseudomonas trivialis</name>
    <dbReference type="NCBI Taxonomy" id="200450"/>
    <lineage>
        <taxon>Bacteria</taxon>
        <taxon>Pseudomonadati</taxon>
        <taxon>Pseudomonadota</taxon>
        <taxon>Gammaproteobacteria</taxon>
        <taxon>Pseudomonadales</taxon>
        <taxon>Pseudomonadaceae</taxon>
        <taxon>Pseudomonas</taxon>
    </lineage>
</organism>
<reference evidence="9" key="2">
    <citation type="submission" date="2015-05" db="EMBL/GenBank/DDBJ databases">
        <authorList>
            <person name="Swarnkar M.K."/>
            <person name="Vyas P."/>
            <person name="Rahi P."/>
            <person name="Thakur R."/>
            <person name="Thakur N."/>
            <person name="Singh A.K."/>
            <person name="Gulati A."/>
        </authorList>
    </citation>
    <scope>NUCLEOTIDE SEQUENCE [LARGE SCALE GENOMIC DNA]</scope>
    <source>
        <strain evidence="9">745</strain>
    </source>
</reference>
<evidence type="ECO:0000256" key="5">
    <source>
        <dbReference type="ARBA" id="ARBA00023136"/>
    </source>
</evidence>
<evidence type="ECO:0000256" key="6">
    <source>
        <dbReference type="SAM" id="Phobius"/>
    </source>
</evidence>
<gene>
    <name evidence="8" type="ORF">AA957_25640</name>
</gene>
<dbReference type="RefSeq" id="WP_049712657.1">
    <property type="nucleotide sequence ID" value="NZ_CP011507.1"/>
</dbReference>
<dbReference type="InterPro" id="IPR036259">
    <property type="entry name" value="MFS_trans_sf"/>
</dbReference>
<feature type="transmembrane region" description="Helical" evidence="6">
    <location>
        <begin position="427"/>
        <end position="448"/>
    </location>
</feature>
<dbReference type="PANTHER" id="PTHR42718">
    <property type="entry name" value="MAJOR FACILITATOR SUPERFAMILY MULTIDRUG TRANSPORTER MFSC"/>
    <property type="match status" value="1"/>
</dbReference>
<dbReference type="PANTHER" id="PTHR42718:SF9">
    <property type="entry name" value="MAJOR FACILITATOR SUPERFAMILY MULTIDRUG TRANSPORTER MFSC"/>
    <property type="match status" value="1"/>
</dbReference>
<feature type="transmembrane region" description="Helical" evidence="6">
    <location>
        <begin position="111"/>
        <end position="129"/>
    </location>
</feature>
<keyword evidence="2" id="KW-0813">Transport</keyword>
<feature type="domain" description="Major facilitator superfamily (MFS) profile" evidence="7">
    <location>
        <begin position="16"/>
        <end position="451"/>
    </location>
</feature>
<dbReference type="Gene3D" id="1.20.1250.20">
    <property type="entry name" value="MFS general substrate transporter like domains"/>
    <property type="match status" value="1"/>
</dbReference>
<accession>A0A0H5AGR5</accession>
<dbReference type="SUPFAM" id="SSF103473">
    <property type="entry name" value="MFS general substrate transporter"/>
    <property type="match status" value="1"/>
</dbReference>
<dbReference type="EMBL" id="CP011507">
    <property type="protein sequence ID" value="AKS09353.1"/>
    <property type="molecule type" value="Genomic_DNA"/>
</dbReference>
<dbReference type="AlphaFoldDB" id="A0A0H5AGR5"/>
<feature type="transmembrane region" description="Helical" evidence="6">
    <location>
        <begin position="16"/>
        <end position="38"/>
    </location>
</feature>
<comment type="subcellular location">
    <subcellularLocation>
        <location evidence="1">Membrane</location>
        <topology evidence="1">Multi-pass membrane protein</topology>
    </subcellularLocation>
</comment>
<dbReference type="InterPro" id="IPR020846">
    <property type="entry name" value="MFS_dom"/>
</dbReference>
<dbReference type="GO" id="GO:0016020">
    <property type="term" value="C:membrane"/>
    <property type="evidence" value="ECO:0007669"/>
    <property type="project" value="UniProtKB-SubCell"/>
</dbReference>
<dbReference type="PATRIC" id="fig|200450.3.peg.5263"/>
<reference evidence="8 9" key="1">
    <citation type="journal article" date="2015" name="Genome Announc.">
        <title>Complete Genome Sequence of the Rhizobacterium Pseudomonas trivialis Strain IHBB745 with Multiple Plant Growth-Promoting Activities and Tolerance to Desiccation and Alkalinity.</title>
        <authorList>
            <person name="Gulati A."/>
            <person name="Swarnkar M.K."/>
            <person name="Vyas P."/>
            <person name="Rahi P."/>
            <person name="Thakur R."/>
            <person name="Thakur N."/>
            <person name="Singh A.K."/>
        </authorList>
    </citation>
    <scope>NUCLEOTIDE SEQUENCE [LARGE SCALE GENOMIC DNA]</scope>
    <source>
        <strain evidence="9">745</strain>
    </source>
</reference>
<dbReference type="Proteomes" id="UP000036608">
    <property type="component" value="Chromosome"/>
</dbReference>
<dbReference type="OrthoDB" id="9812221at2"/>
<dbReference type="Pfam" id="PF07690">
    <property type="entry name" value="MFS_1"/>
    <property type="match status" value="1"/>
</dbReference>
<feature type="transmembrane region" description="Helical" evidence="6">
    <location>
        <begin position="304"/>
        <end position="321"/>
    </location>
</feature>
<dbReference type="PROSITE" id="PS50850">
    <property type="entry name" value="MFS"/>
    <property type="match status" value="1"/>
</dbReference>
<keyword evidence="5 6" id="KW-0472">Membrane</keyword>
<keyword evidence="4 6" id="KW-1133">Transmembrane helix</keyword>
<feature type="transmembrane region" description="Helical" evidence="6">
    <location>
        <begin position="328"/>
        <end position="348"/>
    </location>
</feature>
<feature type="transmembrane region" description="Helical" evidence="6">
    <location>
        <begin position="82"/>
        <end position="105"/>
    </location>
</feature>
<evidence type="ECO:0000313" key="9">
    <source>
        <dbReference type="Proteomes" id="UP000036608"/>
    </source>
</evidence>
<dbReference type="KEGG" id="ptv:AA957_25640"/>
<dbReference type="Gene3D" id="1.20.1720.10">
    <property type="entry name" value="Multidrug resistance protein D"/>
    <property type="match status" value="1"/>
</dbReference>
<feature type="transmembrane region" description="Helical" evidence="6">
    <location>
        <begin position="266"/>
        <end position="292"/>
    </location>
</feature>
<proteinExistence type="predicted"/>
<feature type="transmembrane region" description="Helical" evidence="6">
    <location>
        <begin position="229"/>
        <end position="246"/>
    </location>
</feature>
<feature type="transmembrane region" description="Helical" evidence="6">
    <location>
        <begin position="50"/>
        <end position="70"/>
    </location>
</feature>
<dbReference type="InterPro" id="IPR011701">
    <property type="entry name" value="MFS"/>
</dbReference>
<evidence type="ECO:0000256" key="1">
    <source>
        <dbReference type="ARBA" id="ARBA00004141"/>
    </source>
</evidence>
<dbReference type="GO" id="GO:0022857">
    <property type="term" value="F:transmembrane transporter activity"/>
    <property type="evidence" value="ECO:0007669"/>
    <property type="project" value="InterPro"/>
</dbReference>
<evidence type="ECO:0000256" key="4">
    <source>
        <dbReference type="ARBA" id="ARBA00022989"/>
    </source>
</evidence>
<protein>
    <submittedName>
        <fullName evidence="8">Multidrug MFS transporter</fullName>
    </submittedName>
</protein>
<feature type="transmembrane region" description="Helical" evidence="6">
    <location>
        <begin position="141"/>
        <end position="163"/>
    </location>
</feature>
<feature type="transmembrane region" description="Helical" evidence="6">
    <location>
        <begin position="169"/>
        <end position="191"/>
    </location>
</feature>
<name>A0A0H5AGR5_9PSED</name>
<sequence length="455" mass="46328">MSSVADGLPLNKRLPAVIAISLGIGMATLDTAIVNTALPTLAEGIGTDSASVIWVVNAYQLAIIATVLPFASLSDVLGHRRVYLGGLLVFIVSSLFCGLAGSLVTLTAARVVQGLGAAAIMSVNTALLRHIYPSKMLGRGLGYNSLVVGLAFTLGPTAASAILSVATWHWLYLINVPLGLLALALGVRSLPTLPMTGHAFDRLAAVLCAGLFALLVLGLGTAVHGAQGALTLGLIAVALVCGALLLRRQAGHPAPMLALDLFKRPVFALSSLTAICAFSAQGLAFVSLPFLLQAVLGHSQVETGFLMTPWPAVVAVMALVAGRLADRVSLGVLCGIGLLMLSVGMAALATLGSGASAFDIGWRMALCGAGFGFFQSPNLKALMTSAPLARSGGASGIVAISRLLGQTLGASLVALCFHLSLGNGPHYALWLGCGFALVGAVASGLRLLPYGKKPL</sequence>
<dbReference type="CDD" id="cd17321">
    <property type="entry name" value="MFS_MMR_MDR_like"/>
    <property type="match status" value="1"/>
</dbReference>